<evidence type="ECO:0000313" key="7">
    <source>
        <dbReference type="EMBL" id="PRQ30291.1"/>
    </source>
</evidence>
<keyword evidence="4 7" id="KW-0378">Hydrolase</keyword>
<keyword evidence="3" id="KW-0064">Aspartyl protease</keyword>
<accession>A0A2P6Q7Y3</accession>
<dbReference type="STRING" id="74649.A0A2P6Q7Y3"/>
<comment type="similarity">
    <text evidence="1">Belongs to the peptidase A1 family.</text>
</comment>
<dbReference type="InterPro" id="IPR034161">
    <property type="entry name" value="Pepsin-like_plant"/>
</dbReference>
<organism evidence="7 8">
    <name type="scientific">Rosa chinensis</name>
    <name type="common">China rose</name>
    <dbReference type="NCBI Taxonomy" id="74649"/>
    <lineage>
        <taxon>Eukaryota</taxon>
        <taxon>Viridiplantae</taxon>
        <taxon>Streptophyta</taxon>
        <taxon>Embryophyta</taxon>
        <taxon>Tracheophyta</taxon>
        <taxon>Spermatophyta</taxon>
        <taxon>Magnoliopsida</taxon>
        <taxon>eudicotyledons</taxon>
        <taxon>Gunneridae</taxon>
        <taxon>Pentapetalae</taxon>
        <taxon>rosids</taxon>
        <taxon>fabids</taxon>
        <taxon>Rosales</taxon>
        <taxon>Rosaceae</taxon>
        <taxon>Rosoideae</taxon>
        <taxon>Rosoideae incertae sedis</taxon>
        <taxon>Rosa</taxon>
    </lineage>
</organism>
<proteinExistence type="inferred from homology"/>
<dbReference type="InterPro" id="IPR032799">
    <property type="entry name" value="TAXi_C"/>
</dbReference>
<dbReference type="EC" id="3.4.23.12" evidence="7"/>
<dbReference type="FunFam" id="2.40.70.10:FF:000033">
    <property type="entry name" value="Aspartyl protease family protein"/>
    <property type="match status" value="1"/>
</dbReference>
<keyword evidence="8" id="KW-1185">Reference proteome</keyword>
<dbReference type="Gramene" id="PRQ30291">
    <property type="protein sequence ID" value="PRQ30291"/>
    <property type="gene ID" value="RchiOBHm_Chr5g0023011"/>
</dbReference>
<dbReference type="AlphaFoldDB" id="A0A2P6Q7Y3"/>
<dbReference type="EMBL" id="PDCK01000043">
    <property type="protein sequence ID" value="PRQ30291.1"/>
    <property type="molecule type" value="Genomic_DNA"/>
</dbReference>
<protein>
    <submittedName>
        <fullName evidence="7">Putative nepenthesin</fullName>
        <ecNumber evidence="7">3.4.23.12</ecNumber>
    </submittedName>
</protein>
<keyword evidence="2" id="KW-0645">Protease</keyword>
<dbReference type="InterPro" id="IPR032861">
    <property type="entry name" value="TAXi_N"/>
</dbReference>
<dbReference type="Pfam" id="PF14543">
    <property type="entry name" value="TAXi_N"/>
    <property type="match status" value="1"/>
</dbReference>
<evidence type="ECO:0000256" key="3">
    <source>
        <dbReference type="ARBA" id="ARBA00022750"/>
    </source>
</evidence>
<dbReference type="Proteomes" id="UP000238479">
    <property type="component" value="Chromosome 5"/>
</dbReference>
<dbReference type="GO" id="GO:0004190">
    <property type="term" value="F:aspartic-type endopeptidase activity"/>
    <property type="evidence" value="ECO:0007669"/>
    <property type="project" value="UniProtKB-KW"/>
</dbReference>
<dbReference type="OrthoDB" id="2747330at2759"/>
<name>A0A2P6Q7Y3_ROSCH</name>
<evidence type="ECO:0000256" key="1">
    <source>
        <dbReference type="ARBA" id="ARBA00007447"/>
    </source>
</evidence>
<dbReference type="GO" id="GO:0006508">
    <property type="term" value="P:proteolysis"/>
    <property type="evidence" value="ECO:0007669"/>
    <property type="project" value="UniProtKB-KW"/>
</dbReference>
<evidence type="ECO:0000256" key="5">
    <source>
        <dbReference type="ARBA" id="ARBA00023180"/>
    </source>
</evidence>
<dbReference type="InterPro" id="IPR051708">
    <property type="entry name" value="Plant_Aspart_Prot_A1"/>
</dbReference>
<dbReference type="InterPro" id="IPR021109">
    <property type="entry name" value="Peptidase_aspartic_dom_sf"/>
</dbReference>
<feature type="domain" description="Peptidase A1" evidence="6">
    <location>
        <begin position="115"/>
        <end position="489"/>
    </location>
</feature>
<dbReference type="PROSITE" id="PS00141">
    <property type="entry name" value="ASP_PROTEASE"/>
    <property type="match status" value="1"/>
</dbReference>
<dbReference type="CDD" id="cd05476">
    <property type="entry name" value="pepsin_A_like_plant"/>
    <property type="match status" value="1"/>
</dbReference>
<gene>
    <name evidence="7" type="ORF">RchiOBHm_Chr5g0023011</name>
</gene>
<dbReference type="Gene3D" id="2.40.70.10">
    <property type="entry name" value="Acid Proteases"/>
    <property type="match status" value="2"/>
</dbReference>
<dbReference type="PANTHER" id="PTHR47967:SF69">
    <property type="entry name" value="ASPARTIC PROTEINASE NANA, CHLOROPLAST"/>
    <property type="match status" value="1"/>
</dbReference>
<evidence type="ECO:0000259" key="6">
    <source>
        <dbReference type="PROSITE" id="PS51767"/>
    </source>
</evidence>
<sequence length="494" mass="55429">MVSSQKFWQMMKGKIPSSFLFIFSLLSIIVINGDGSLFVNSNPDHDDEGSMTFELIHRDSPKWHGNHQKPPKSQRQLIIERHLRDINRQEVIYPLRKDGIKLKMESGADLGTGEYLAEVKIGTPPKKYTLVLDTGSDLTWVNCRYDCKDCQHARYRDEFYGEQDKFYRGDGGKAVDVFQAHRSSSFKPVPCGSKQCRSGLAEMGSMTVCPHPSSHCMYKISYLGGQLASGFFGEEILRAPLTTTGRTLKLQHMVIGCTETVVKGLKADGLLALGFAQSSWADKTARNFGPKFSYCLMSFDNHMNVTSYITFGANKKAAWHPPLTRFKFFLPNSGHYGVKIVGISVGGKVLDIPSHIWRYDNVTGGGTVFDSGTSNSWLAAPAYDAVMAEYRKALSKYERLKRDPKLPFEFCFKSTGLDWSSVPKFTYHFANGVVFEPPMWNVIPEVVNSGERCVAFVKSNTYVGSLIGNIMQQNFLWEFNLEEQTIGFTPSSCI</sequence>
<dbReference type="SUPFAM" id="SSF50630">
    <property type="entry name" value="Acid proteases"/>
    <property type="match status" value="1"/>
</dbReference>
<comment type="caution">
    <text evidence="7">The sequence shown here is derived from an EMBL/GenBank/DDBJ whole genome shotgun (WGS) entry which is preliminary data.</text>
</comment>
<dbReference type="PROSITE" id="PS51767">
    <property type="entry name" value="PEPTIDASE_A1"/>
    <property type="match status" value="1"/>
</dbReference>
<dbReference type="Pfam" id="PF14541">
    <property type="entry name" value="TAXi_C"/>
    <property type="match status" value="1"/>
</dbReference>
<dbReference type="OMA" id="CSSTHDG"/>
<evidence type="ECO:0000256" key="4">
    <source>
        <dbReference type="ARBA" id="ARBA00022801"/>
    </source>
</evidence>
<dbReference type="InterPro" id="IPR001969">
    <property type="entry name" value="Aspartic_peptidase_AS"/>
</dbReference>
<keyword evidence="5" id="KW-0325">Glycoprotein</keyword>
<dbReference type="InterPro" id="IPR033121">
    <property type="entry name" value="PEPTIDASE_A1"/>
</dbReference>
<evidence type="ECO:0000313" key="8">
    <source>
        <dbReference type="Proteomes" id="UP000238479"/>
    </source>
</evidence>
<evidence type="ECO:0000256" key="2">
    <source>
        <dbReference type="ARBA" id="ARBA00022670"/>
    </source>
</evidence>
<dbReference type="PANTHER" id="PTHR47967">
    <property type="entry name" value="OS07G0603500 PROTEIN-RELATED"/>
    <property type="match status" value="1"/>
</dbReference>
<reference evidence="7 8" key="1">
    <citation type="journal article" date="2018" name="Nat. Genet.">
        <title>The Rosa genome provides new insights in the design of modern roses.</title>
        <authorList>
            <person name="Bendahmane M."/>
        </authorList>
    </citation>
    <scope>NUCLEOTIDE SEQUENCE [LARGE SCALE GENOMIC DNA]</scope>
    <source>
        <strain evidence="8">cv. Old Blush</strain>
    </source>
</reference>